<proteinExistence type="predicted"/>
<dbReference type="PANTHER" id="PTHR34675">
    <property type="entry name" value="PROTEIN TRIGALACTOSYLDIACYLGLYCEROL 2, CHLOROPLASTIC"/>
    <property type="match status" value="1"/>
</dbReference>
<dbReference type="PANTHER" id="PTHR34675:SF1">
    <property type="entry name" value="PROTEIN TRIGALACTOSYLDIACYLGLYCEROL 2, CHLOROPLASTIC"/>
    <property type="match status" value="1"/>
</dbReference>
<reference evidence="2" key="1">
    <citation type="journal article" date="2020" name="J. Phycol.">
        <title>The Organelle Genomes in the Photosynthetic Red Algal Parasite Pterocladiophila hemisphaerica (Florideophyceae, Rhodophyta) Have Elevated Substitution Rates and Extreme Gene Loss in the Plastid Genome.</title>
        <authorList>
            <person name="Preuss M."/>
            <person name="Verbruggen H."/>
            <person name="Zuccarello G.C."/>
        </authorList>
    </citation>
    <scope>NUCLEOTIDE SEQUENCE</scope>
</reference>
<evidence type="ECO:0000259" key="1">
    <source>
        <dbReference type="Pfam" id="PF02470"/>
    </source>
</evidence>
<keyword evidence="2" id="KW-0934">Plastid</keyword>
<dbReference type="AlphaFoldDB" id="A0A6M3WW96"/>
<dbReference type="EMBL" id="MT117916">
    <property type="protein sequence ID" value="QJH88243.1"/>
    <property type="molecule type" value="Genomic_DNA"/>
</dbReference>
<sequence length="156" mass="18195">MRGISVGYVQDLKLGFNTVIVLVNINSTNIFIPKNSIIETSQTGILKDAIIDIIPLEVIKMSKIPYIDHFSNDCYMSKFLCNYHHLYGERGINYDDLIRATTRISQRFDDPRFFNLCYLLLQRLINVSYIMLDLSYDIKKALFLFSSYISQYLIKN</sequence>
<dbReference type="InterPro" id="IPR039342">
    <property type="entry name" value="TGD2-like"/>
</dbReference>
<keyword evidence="2" id="KW-0150">Chloroplast</keyword>
<dbReference type="InterPro" id="IPR003399">
    <property type="entry name" value="Mce/MlaD"/>
</dbReference>
<feature type="domain" description="Mce/MlaD" evidence="1">
    <location>
        <begin position="1"/>
        <end position="55"/>
    </location>
</feature>
<organism evidence="2">
    <name type="scientific">Pterocladia lucida</name>
    <name type="common">Red seaweed</name>
    <name type="synonym">Fucus lucidus</name>
    <dbReference type="NCBI Taxonomy" id="31408"/>
    <lineage>
        <taxon>Eukaryota</taxon>
        <taxon>Rhodophyta</taxon>
        <taxon>Florideophyceae</taxon>
        <taxon>Rhodymeniophycidae</taxon>
        <taxon>Gelidiales</taxon>
        <taxon>Pterocladiaceae</taxon>
        <taxon>Pterocladia</taxon>
    </lineage>
</organism>
<geneLocation type="chloroplast" evidence="2"/>
<accession>A0A6M3WW96</accession>
<evidence type="ECO:0000313" key="2">
    <source>
        <dbReference type="EMBL" id="QJH88243.1"/>
    </source>
</evidence>
<name>A0A6M3WW96_PTELU</name>
<gene>
    <name evidence="2" type="primary">ycf22</name>
</gene>
<dbReference type="Pfam" id="PF02470">
    <property type="entry name" value="MlaD"/>
    <property type="match status" value="1"/>
</dbReference>
<protein>
    <submittedName>
        <fullName evidence="2">Ycf22</fullName>
    </submittedName>
</protein>